<feature type="region of interest" description="Disordered" evidence="12">
    <location>
        <begin position="642"/>
        <end position="661"/>
    </location>
</feature>
<dbReference type="EMBL" id="CP076667">
    <property type="protein sequence ID" value="QWU90426.1"/>
    <property type="molecule type" value="Genomic_DNA"/>
</dbReference>
<keyword evidence="11" id="KW-0175">Coiled coil</keyword>
<dbReference type="CDD" id="cd09254">
    <property type="entry name" value="AP_delta-COPI_MHD"/>
    <property type="match status" value="1"/>
</dbReference>
<evidence type="ECO:0000259" key="13">
    <source>
        <dbReference type="PROSITE" id="PS51072"/>
    </source>
</evidence>
<dbReference type="CDD" id="cd14830">
    <property type="entry name" value="Delta_COP_N"/>
    <property type="match status" value="1"/>
</dbReference>
<evidence type="ECO:0000256" key="9">
    <source>
        <dbReference type="ARBA" id="ARBA00023329"/>
    </source>
</evidence>
<comment type="subunit">
    <text evidence="10">Oligomeric complex that consists of at least the alpha, beta, beta', gamma, delta, epsilon and zeta subunits.</text>
</comment>
<evidence type="ECO:0000256" key="5">
    <source>
        <dbReference type="ARBA" id="ARBA00022892"/>
    </source>
</evidence>
<dbReference type="InterPro" id="IPR022775">
    <property type="entry name" value="AP_mu_sigma_su"/>
</dbReference>
<evidence type="ECO:0000256" key="1">
    <source>
        <dbReference type="ARBA" id="ARBA00004255"/>
    </source>
</evidence>
<reference evidence="14 15" key="1">
    <citation type="submission" date="2021-06" db="EMBL/GenBank/DDBJ databases">
        <title>Candida outbreak in Lebanon.</title>
        <authorList>
            <person name="Finianos M."/>
        </authorList>
    </citation>
    <scope>NUCLEOTIDE SEQUENCE [LARGE SCALE GENOMIC DNA]</scope>
    <source>
        <strain evidence="14">CA3LBN</strain>
    </source>
</reference>
<dbReference type="SUPFAM" id="SSF64356">
    <property type="entry name" value="SNARE-like"/>
    <property type="match status" value="1"/>
</dbReference>
<dbReference type="InterPro" id="IPR036168">
    <property type="entry name" value="AP2_Mu_C_sf"/>
</dbReference>
<organism evidence="14 15">
    <name type="scientific">Candidozyma haemuli</name>
    <dbReference type="NCBI Taxonomy" id="45357"/>
    <lineage>
        <taxon>Eukaryota</taxon>
        <taxon>Fungi</taxon>
        <taxon>Dikarya</taxon>
        <taxon>Ascomycota</taxon>
        <taxon>Saccharomycotina</taxon>
        <taxon>Pichiomycetes</taxon>
        <taxon>Metschnikowiaceae</taxon>
        <taxon>Candidozyma</taxon>
    </lineage>
</organism>
<gene>
    <name evidence="14" type="ORF">CA3LBN_004787</name>
</gene>
<dbReference type="Gene3D" id="3.30.450.60">
    <property type="match status" value="1"/>
</dbReference>
<comment type="subcellular location">
    <subcellularLocation>
        <location evidence="10">Cytoplasm</location>
    </subcellularLocation>
    <subcellularLocation>
        <location evidence="1 10">Golgi apparatus membrane</location>
        <topology evidence="1 10">Peripheral membrane protein</topology>
        <orientation evidence="1 10">Cytoplasmic side</orientation>
    </subcellularLocation>
    <subcellularLocation>
        <location evidence="10">Cytoplasmic vesicle</location>
        <location evidence="10">COPI-coated vesicle membrane</location>
        <topology evidence="10">Peripheral membrane protein</topology>
        <orientation evidence="10">Cytoplasmic side</orientation>
    </subcellularLocation>
</comment>
<proteinExistence type="inferred from homology"/>
<keyword evidence="3 10" id="KW-0813">Transport</keyword>
<name>A0ABX8IAW8_9ASCO</name>
<keyword evidence="9" id="KW-0968">Cytoplasmic vesicle</keyword>
<dbReference type="SUPFAM" id="SSF49447">
    <property type="entry name" value="Second domain of Mu2 adaptin subunit (ap50) of ap2 adaptor"/>
    <property type="match status" value="1"/>
</dbReference>
<keyword evidence="5 10" id="KW-0931">ER-Golgi transport</keyword>
<keyword evidence="8 10" id="KW-0472">Membrane</keyword>
<evidence type="ECO:0000256" key="3">
    <source>
        <dbReference type="ARBA" id="ARBA00022448"/>
    </source>
</evidence>
<keyword evidence="4 10" id="KW-0963">Cytoplasm</keyword>
<evidence type="ECO:0000313" key="15">
    <source>
        <dbReference type="Proteomes" id="UP000825434"/>
    </source>
</evidence>
<feature type="domain" description="MHD" evidence="13">
    <location>
        <begin position="719"/>
        <end position="978"/>
    </location>
</feature>
<evidence type="ECO:0000256" key="10">
    <source>
        <dbReference type="RuleBase" id="RU366052"/>
    </source>
</evidence>
<protein>
    <recommendedName>
        <fullName evidence="10">Coatomer subunit delta</fullName>
    </recommendedName>
</protein>
<dbReference type="InterPro" id="IPR028565">
    <property type="entry name" value="MHD"/>
</dbReference>
<keyword evidence="6 10" id="KW-0653">Protein transport</keyword>
<dbReference type="Proteomes" id="UP000825434">
    <property type="component" value="Chromosome 7"/>
</dbReference>
<keyword evidence="7 10" id="KW-0333">Golgi apparatus</keyword>
<dbReference type="InterPro" id="IPR011012">
    <property type="entry name" value="Longin-like_dom_sf"/>
</dbReference>
<dbReference type="InterPro" id="IPR027059">
    <property type="entry name" value="Coatomer_dsu"/>
</dbReference>
<comment type="similarity">
    <text evidence="2 10">Belongs to the adaptor complexes medium subunit family. Delta-COP subfamily.</text>
</comment>
<dbReference type="PANTHER" id="PTHR10121:SF0">
    <property type="entry name" value="COATOMER SUBUNIT DELTA"/>
    <property type="match status" value="1"/>
</dbReference>
<evidence type="ECO:0000256" key="2">
    <source>
        <dbReference type="ARBA" id="ARBA00010516"/>
    </source>
</evidence>
<feature type="coiled-coil region" evidence="11">
    <location>
        <begin position="366"/>
        <end position="409"/>
    </location>
</feature>
<feature type="region of interest" description="Disordered" evidence="12">
    <location>
        <begin position="703"/>
        <end position="722"/>
    </location>
</feature>
<dbReference type="Pfam" id="PF01217">
    <property type="entry name" value="Clat_adaptor_s"/>
    <property type="match status" value="1"/>
</dbReference>
<evidence type="ECO:0000256" key="8">
    <source>
        <dbReference type="ARBA" id="ARBA00023136"/>
    </source>
</evidence>
<dbReference type="Pfam" id="PF00928">
    <property type="entry name" value="Adap_comp_sub"/>
    <property type="match status" value="1"/>
</dbReference>
<evidence type="ECO:0000256" key="4">
    <source>
        <dbReference type="ARBA" id="ARBA00022490"/>
    </source>
</evidence>
<evidence type="ECO:0000256" key="12">
    <source>
        <dbReference type="SAM" id="MobiDB-lite"/>
    </source>
</evidence>
<comment type="function">
    <text evidence="10">The coatomer is a cytosolic protein complex that binds to dilysine motifs and reversibly associates with Golgi non-clathrin-coated vesicles, which further mediate biosynthetic protein transport from the ER, via the Golgi up to the trans Golgi network.</text>
</comment>
<evidence type="ECO:0000256" key="6">
    <source>
        <dbReference type="ARBA" id="ARBA00022927"/>
    </source>
</evidence>
<feature type="coiled-coil region" evidence="11">
    <location>
        <begin position="534"/>
        <end position="567"/>
    </location>
</feature>
<feature type="compositionally biased region" description="Low complexity" evidence="12">
    <location>
        <begin position="703"/>
        <end position="715"/>
    </location>
</feature>
<dbReference type="PANTHER" id="PTHR10121">
    <property type="entry name" value="COATOMER SUBUNIT DELTA"/>
    <property type="match status" value="1"/>
</dbReference>
<sequence length="978" mass="107767">MALVTVGTFAYYFFWPKHTFPSSVAKILRKGLWAESNKGDADWELALKHYLEALAECDKLGMDRLSDEYTGIQLKIAEMYERLGMDDDVVFMLTELNTHYLLVLTAPPDSEYGQKIKSQFHREHLIQRALRTILKAADFMDSMPQVLRASLFANYVVAHDNIASKMAGDVVAAAVSGNKEFEKLKERLPFESNPDAFYPYAEEYFALCDLLAIHSYQIGDLETALWARMQSTTDMMAANMAPDKLMLSQCNTASALYMVMEKREAALHQLQKIWAENAGVSAESWTNRSKLSADEKAALEKKVYDHLTEEDIKSRNHLEDSIKQLTETALMTYKAVATGCDNIPISATYPEIKETASLATYGMGVIQLHTGKLDDAERLLREARVRARKADYQMLMPEIESEMEKLKKERALRASTPQTHIDKDRITALLANFPGLLSQSGSQNTTVEDESVRYVYQPLEEFYVVVLTNKQSNILQDIDTLHLFVSVVSNVVRSIDEKELLDNAFEILSAFDEIATLGYKEKLTLSQVQTYLEMDSHEEKIQEIIERNKELEAIEERRRRAKEIQRKELARKNMEQQQSAMFGSQSAAAAAAANNVTYGYPTNNTPSYDTSAHVESDVGGGAPDLLSRKLGASSGAGLQLGKKAGKVAHHDPHSQPLLTTNTPFAGGASLVSDLVKPAQETAQAPVASRAAAAASPAIQSDFASATASPAPQSTSKPHNDGILLTVTEKVTADISREGSVVTSEVKGDLSLRINDPSLAKCKILLKTGSVQGIQYKTHPKVDKALFNKSSVIAMTDKAKPFPSNDQSSGVLRWRATESSSDHMVPLLVTAWVGVNDGVADVTLEYEIPQSFIDSHPSQESIDNVRIIVPIESDDVSLEDESGASVSYENTEGGVVFELASIPLDNPSGTFQFSIPAVDEDSLFPISVDIEIHRTEGVTEADVAFGKVQVLDVTTADEDEASLPFTLHSNVVTESYTVQ</sequence>
<evidence type="ECO:0000256" key="11">
    <source>
        <dbReference type="SAM" id="Coils"/>
    </source>
</evidence>
<keyword evidence="15" id="KW-1185">Reference proteome</keyword>
<dbReference type="Gene3D" id="2.60.40.1170">
    <property type="entry name" value="Mu homology domain, subdomain B"/>
    <property type="match status" value="2"/>
</dbReference>
<accession>A0ABX8IAW8</accession>
<dbReference type="PROSITE" id="PS51072">
    <property type="entry name" value="MHD"/>
    <property type="match status" value="1"/>
</dbReference>
<evidence type="ECO:0000313" key="14">
    <source>
        <dbReference type="EMBL" id="QWU90426.1"/>
    </source>
</evidence>
<evidence type="ECO:0000256" key="7">
    <source>
        <dbReference type="ARBA" id="ARBA00023034"/>
    </source>
</evidence>